<dbReference type="Pfam" id="PF13962">
    <property type="entry name" value="PGG"/>
    <property type="match status" value="1"/>
</dbReference>
<sequence length="269" mass="30457">MEIPMIRLIRKIDKNGNTILHCVGIKEEDQGTEDMRSPAFLLREDSLLFERVRKVTATHFIKQFNDKGETAEQLFTKNNAERRKNAKEWLKCTVAFAAAYTVPEGPNQTTGYPILVDKPFFVIFAVIDVLSLTFALTSVIAFLSILTSPFQLMDFKQSLLQKLMLGLTFLIFSISMMMLAFAATVILLIRNREQWTKIVLYSVALFPVTIFALSCMPLYMSLIKTLGQSLKKISAVFPRSKSALPHRKSRARNADSSTNASTLKTTRYP</sequence>
<feature type="transmembrane region" description="Helical" evidence="2">
    <location>
        <begin position="198"/>
        <end position="220"/>
    </location>
</feature>
<feature type="domain" description="PGG" evidence="3">
    <location>
        <begin position="92"/>
        <end position="186"/>
    </location>
</feature>
<evidence type="ECO:0000313" key="5">
    <source>
        <dbReference type="Proteomes" id="UP001188597"/>
    </source>
</evidence>
<keyword evidence="2" id="KW-1133">Transmembrane helix</keyword>
<comment type="caution">
    <text evidence="4">The sequence shown here is derived from an EMBL/GenBank/DDBJ whole genome shotgun (WGS) entry which is preliminary data.</text>
</comment>
<dbReference type="InterPro" id="IPR026961">
    <property type="entry name" value="PGG_dom"/>
</dbReference>
<dbReference type="EMBL" id="JAVXUP010000982">
    <property type="protein sequence ID" value="KAK3017723.1"/>
    <property type="molecule type" value="Genomic_DNA"/>
</dbReference>
<evidence type="ECO:0000256" key="2">
    <source>
        <dbReference type="SAM" id="Phobius"/>
    </source>
</evidence>
<reference evidence="4" key="1">
    <citation type="submission" date="2022-12" db="EMBL/GenBank/DDBJ databases">
        <title>Draft genome assemblies for two species of Escallonia (Escalloniales).</title>
        <authorList>
            <person name="Chanderbali A."/>
            <person name="Dervinis C."/>
            <person name="Anghel I."/>
            <person name="Soltis D."/>
            <person name="Soltis P."/>
            <person name="Zapata F."/>
        </authorList>
    </citation>
    <scope>NUCLEOTIDE SEQUENCE</scope>
    <source>
        <strain evidence="4">UCBG64.0493</strain>
        <tissue evidence="4">Leaf</tissue>
    </source>
</reference>
<dbReference type="PANTHER" id="PTHR24177">
    <property type="entry name" value="CASKIN"/>
    <property type="match status" value="1"/>
</dbReference>
<gene>
    <name evidence="4" type="ORF">RJ639_003079</name>
</gene>
<keyword evidence="2" id="KW-0472">Membrane</keyword>
<evidence type="ECO:0000256" key="1">
    <source>
        <dbReference type="SAM" id="MobiDB-lite"/>
    </source>
</evidence>
<evidence type="ECO:0000313" key="4">
    <source>
        <dbReference type="EMBL" id="KAK3017723.1"/>
    </source>
</evidence>
<keyword evidence="2" id="KW-0812">Transmembrane</keyword>
<keyword evidence="5" id="KW-1185">Reference proteome</keyword>
<feature type="transmembrane region" description="Helical" evidence="2">
    <location>
        <begin position="163"/>
        <end position="189"/>
    </location>
</feature>
<proteinExistence type="predicted"/>
<protein>
    <recommendedName>
        <fullName evidence="3">PGG domain-containing protein</fullName>
    </recommendedName>
</protein>
<name>A0AA88W1R4_9ASTE</name>
<dbReference type="Proteomes" id="UP001188597">
    <property type="component" value="Unassembled WGS sequence"/>
</dbReference>
<feature type="non-terminal residue" evidence="4">
    <location>
        <position position="1"/>
    </location>
</feature>
<dbReference type="AlphaFoldDB" id="A0AA88W1R4"/>
<dbReference type="PANTHER" id="PTHR24177:SF314">
    <property type="entry name" value="PROTEIN ACCELERATED CELL DEATH 6-LIKE ISOFORM X1"/>
    <property type="match status" value="1"/>
</dbReference>
<dbReference type="GO" id="GO:0016020">
    <property type="term" value="C:membrane"/>
    <property type="evidence" value="ECO:0007669"/>
    <property type="project" value="TreeGrafter"/>
</dbReference>
<organism evidence="4 5">
    <name type="scientific">Escallonia herrerae</name>
    <dbReference type="NCBI Taxonomy" id="1293975"/>
    <lineage>
        <taxon>Eukaryota</taxon>
        <taxon>Viridiplantae</taxon>
        <taxon>Streptophyta</taxon>
        <taxon>Embryophyta</taxon>
        <taxon>Tracheophyta</taxon>
        <taxon>Spermatophyta</taxon>
        <taxon>Magnoliopsida</taxon>
        <taxon>eudicotyledons</taxon>
        <taxon>Gunneridae</taxon>
        <taxon>Pentapetalae</taxon>
        <taxon>asterids</taxon>
        <taxon>campanulids</taxon>
        <taxon>Escalloniales</taxon>
        <taxon>Escalloniaceae</taxon>
        <taxon>Escallonia</taxon>
    </lineage>
</organism>
<feature type="transmembrane region" description="Helical" evidence="2">
    <location>
        <begin position="120"/>
        <end position="143"/>
    </location>
</feature>
<feature type="compositionally biased region" description="Polar residues" evidence="1">
    <location>
        <begin position="254"/>
        <end position="269"/>
    </location>
</feature>
<accession>A0AA88W1R4</accession>
<feature type="region of interest" description="Disordered" evidence="1">
    <location>
        <begin position="244"/>
        <end position="269"/>
    </location>
</feature>
<evidence type="ECO:0000259" key="3">
    <source>
        <dbReference type="Pfam" id="PF13962"/>
    </source>
</evidence>